<evidence type="ECO:0000313" key="2">
    <source>
        <dbReference type="EMBL" id="KAK3758803.1"/>
    </source>
</evidence>
<dbReference type="CDD" id="cd18809">
    <property type="entry name" value="SF1_C_RecD"/>
    <property type="match status" value="1"/>
</dbReference>
<reference evidence="2" key="1">
    <citation type="journal article" date="2023" name="G3 (Bethesda)">
        <title>A reference genome for the long-term kleptoplast-retaining sea slug Elysia crispata morphotype clarki.</title>
        <authorList>
            <person name="Eastman K.E."/>
            <person name="Pendleton A.L."/>
            <person name="Shaikh M.A."/>
            <person name="Suttiyut T."/>
            <person name="Ogas R."/>
            <person name="Tomko P."/>
            <person name="Gavelis G."/>
            <person name="Widhalm J.R."/>
            <person name="Wisecaver J.H."/>
        </authorList>
    </citation>
    <scope>NUCLEOTIDE SEQUENCE</scope>
    <source>
        <strain evidence="2">ECLA1</strain>
    </source>
</reference>
<protein>
    <submittedName>
        <fullName evidence="2">Uncharacterized protein</fullName>
    </submittedName>
</protein>
<keyword evidence="3" id="KW-1185">Reference proteome</keyword>
<dbReference type="InterPro" id="IPR027417">
    <property type="entry name" value="P-loop_NTPase"/>
</dbReference>
<dbReference type="Pfam" id="PF13604">
    <property type="entry name" value="AAA_30"/>
    <property type="match status" value="1"/>
</dbReference>
<dbReference type="Proteomes" id="UP001283361">
    <property type="component" value="Unassembled WGS sequence"/>
</dbReference>
<accession>A0AAE1D723</accession>
<organism evidence="2 3">
    <name type="scientific">Elysia crispata</name>
    <name type="common">lettuce slug</name>
    <dbReference type="NCBI Taxonomy" id="231223"/>
    <lineage>
        <taxon>Eukaryota</taxon>
        <taxon>Metazoa</taxon>
        <taxon>Spiralia</taxon>
        <taxon>Lophotrochozoa</taxon>
        <taxon>Mollusca</taxon>
        <taxon>Gastropoda</taxon>
        <taxon>Heterobranchia</taxon>
        <taxon>Euthyneura</taxon>
        <taxon>Panpulmonata</taxon>
        <taxon>Sacoglossa</taxon>
        <taxon>Placobranchoidea</taxon>
        <taxon>Plakobranchidae</taxon>
        <taxon>Elysia</taxon>
    </lineage>
</organism>
<name>A0AAE1D723_9GAST</name>
<evidence type="ECO:0000313" key="3">
    <source>
        <dbReference type="Proteomes" id="UP001283361"/>
    </source>
</evidence>
<feature type="region of interest" description="Disordered" evidence="1">
    <location>
        <begin position="24"/>
        <end position="95"/>
    </location>
</feature>
<comment type="caution">
    <text evidence="2">The sequence shown here is derived from an EMBL/GenBank/DDBJ whole genome shotgun (WGS) entry which is preliminary data.</text>
</comment>
<dbReference type="SUPFAM" id="SSF52540">
    <property type="entry name" value="P-loop containing nucleoside triphosphate hydrolases"/>
    <property type="match status" value="1"/>
</dbReference>
<proteinExistence type="predicted"/>
<dbReference type="Gene3D" id="3.30.40.220">
    <property type="match status" value="1"/>
</dbReference>
<dbReference type="Gene3D" id="3.40.50.300">
    <property type="entry name" value="P-loop containing nucleotide triphosphate hydrolases"/>
    <property type="match status" value="1"/>
</dbReference>
<sequence length="1289" mass="144633">MYVKAGQFGALRCKEINKLGRQAPIQARQASTHSGQAGRHPFRPGRQAPIQARQAGTHSGQAGKHPIRAYGRLSTDTKQPRPISRPTTPGDKAQKNLEDEFSRLNKIEADDFDLDTPTSAGQLEGEAGRLLRRAKAQHRREGAAHTFSSWRQEIPDPYGLGDVTVDSNISIRGGNIVSDYTLTAERATEVLNKLSDGKFLVKVKFLREQAPGVWVYEDGFAPLRQGRTRGGEVLEVTPETRPGALEGIDRLYYVNAYPVSAVVYGLYPIREPDERNLDPMRDGDLNCVAQRVIKHFEGAQRGQGLTPERREKIAQWEARVHDDGATLRDVAELEKILKRAVIVRDITGADLYNSGKYQHSGWKTIELTLHNGHAWRADLHFPQVREIAIYKGDVWAAIQEATQGEPKAVWVLGGGQNKRLTVDQFVLEDGRTFRTQETYNSLLETCRHLAPEDPEALAGRVFGENHAASVVTREKNAWKPTPVNLLDMVQAACVEHGHGGLWNAPDYHVNEVVSIDMKACYPASFQGKGEAAPWFQRFGHPRHRMTRVAVNGPLPVDIGTGFAQVSSWQFAVDLHPVVAAWFGSHFQEKQWAPIPLLAYMVETGLLAKLQVAEAIVAFKKQTEVWLPDSRDQACSVIGKFTQGARVDGRRLTRRLVTDQGELDFLVSDCRQSGTLVGAPEQSPVGWILTYYDGSQPQFAHLRASMLAYAHINLLEMLRRFAPSEAVRVATDSIYMKKTALHKLDGVEAYIAPQICSCEAETCLDCLLGEKVLPLVAPAQWRDKGETIFSPQDHAAYEPKPKHWGASNDVADSTAPSHADPLTRHALSYLNGGGGGSGKTTRAKELFRGRKPLVFAPTHRLAKEMRSRGVDAQTYHSFFRWSGQAEWTPDRMGQKFIPRVIIWDEVCTVPRPVLETFLDWLDQRGVQVICCGDQGQPPPIAGESPHVWLKERCDYYEEITVDHRSRCDKLKALKWAIRLQPDRVQCKEMRKALPQCRGWTDFVDDWQPRDLILITRKAPRDQAQKLLFERHKEAFPDEPVPLLYRPRDTRLQNVLVTIPGPLLVDDGQPDQQQLVLNDVVEVSVETAQEVLDGKWGQDWALGYAMTVHSSQGLTIKDPQKVWIVDDYIQWSNLAYLAVSRVQYLNQLARCCPPPDADGRPPPVYDEAVARKNIGRKLQAYKRVDAAKGHKCNLRLRIKDVEALKEKQSNRCASCNINLFWCYEPKETRQFNVDRIDNAKGHTRDNVRLACLECNRKRGAAALTHCEATKNDGVPLGNVSAGQLQDLFDSI</sequence>
<gene>
    <name evidence="2" type="ORF">RRG08_030614</name>
</gene>
<evidence type="ECO:0000256" key="1">
    <source>
        <dbReference type="SAM" id="MobiDB-lite"/>
    </source>
</evidence>
<dbReference type="EMBL" id="JAWDGP010005210">
    <property type="protein sequence ID" value="KAK3758803.1"/>
    <property type="molecule type" value="Genomic_DNA"/>
</dbReference>